<evidence type="ECO:0000259" key="9">
    <source>
        <dbReference type="Pfam" id="PF02108"/>
    </source>
</evidence>
<organism evidence="10">
    <name type="scientific">Coralloluteibacterium stylophorae</name>
    <dbReference type="NCBI Taxonomy" id="1776034"/>
    <lineage>
        <taxon>Bacteria</taxon>
        <taxon>Pseudomonadati</taxon>
        <taxon>Pseudomonadota</taxon>
        <taxon>Gammaproteobacteria</taxon>
        <taxon>Lysobacterales</taxon>
        <taxon>Lysobacteraceae</taxon>
        <taxon>Coralloluteibacterium</taxon>
    </lineage>
</organism>
<dbReference type="GO" id="GO:0015031">
    <property type="term" value="P:protein transport"/>
    <property type="evidence" value="ECO:0007669"/>
    <property type="project" value="UniProtKB-KW"/>
</dbReference>
<dbReference type="RefSeq" id="WP_211926563.1">
    <property type="nucleotide sequence ID" value="NZ_JAGQFT020000014.1"/>
</dbReference>
<keyword evidence="5" id="KW-1005">Bacterial flagellum biogenesis</keyword>
<evidence type="ECO:0000313" key="10">
    <source>
        <dbReference type="EMBL" id="MBR0562623.1"/>
    </source>
</evidence>
<evidence type="ECO:0000256" key="6">
    <source>
        <dbReference type="ARBA" id="ARBA00022927"/>
    </source>
</evidence>
<reference evidence="11 12" key="1">
    <citation type="journal article" date="2021" name="Microbiol. Resour. Announc.">
        <title>Draft Genome Sequence of Coralloluteibacterium stylophorae LMG 29479T.</title>
        <authorList>
            <person name="Karlyshev A.V."/>
            <person name="Kudryashova E.B."/>
            <person name="Ariskina E.V."/>
            <person name="Conroy A.P."/>
            <person name="Abidueva E.Y."/>
        </authorList>
    </citation>
    <scope>NUCLEOTIDE SEQUENCE [LARGE SCALE GENOMIC DNA]</scope>
    <source>
        <strain evidence="11 12">LMG 29479</strain>
    </source>
</reference>
<dbReference type="InterPro" id="IPR018035">
    <property type="entry name" value="Flagellar_FliH/T3SS_HrpE"/>
</dbReference>
<evidence type="ECO:0000313" key="11">
    <source>
        <dbReference type="EMBL" id="MBS7458778.1"/>
    </source>
</evidence>
<dbReference type="EMBL" id="JAGQFT010000064">
    <property type="protein sequence ID" value="MBR0562623.1"/>
    <property type="molecule type" value="Genomic_DNA"/>
</dbReference>
<dbReference type="Proteomes" id="UP000675747">
    <property type="component" value="Unassembled WGS sequence"/>
</dbReference>
<dbReference type="PANTHER" id="PTHR34982:SF1">
    <property type="entry name" value="FLAGELLAR ASSEMBLY PROTEIN FLIH"/>
    <property type="match status" value="1"/>
</dbReference>
<dbReference type="AlphaFoldDB" id="A0A8J7VVS2"/>
<name>A0A8J7VVS2_9GAMM</name>
<evidence type="ECO:0000256" key="8">
    <source>
        <dbReference type="SAM" id="Coils"/>
    </source>
</evidence>
<comment type="similarity">
    <text evidence="2">Belongs to the FliH family.</text>
</comment>
<comment type="caution">
    <text evidence="10">The sequence shown here is derived from an EMBL/GenBank/DDBJ whole genome shotgun (WGS) entry which is preliminary data.</text>
</comment>
<dbReference type="Pfam" id="PF02108">
    <property type="entry name" value="FliH"/>
    <property type="match status" value="1"/>
</dbReference>
<evidence type="ECO:0000256" key="3">
    <source>
        <dbReference type="ARBA" id="ARBA00016507"/>
    </source>
</evidence>
<dbReference type="InterPro" id="IPR051472">
    <property type="entry name" value="T3SS_Stator/FliH"/>
</dbReference>
<proteinExistence type="inferred from homology"/>
<sequence>MNTTTVLDTRAFTRAAAGSVLSAAEWTALADVDALLERINALHAGAEDEVAQARDAGYHAGFAEGLARAQQQMTQQLAGLNERRARTLAEAEARISELACAIVARIAPGLDAEALVPRLVREAVQSAQAEQFLLIRVHPQAREAVAATLGEVRQAHPAVGLIELVADESLEPQSCVVVSEAGEVRAGIAQQLDAIRVALAQASQAAA</sequence>
<dbReference type="GO" id="GO:0044781">
    <property type="term" value="P:bacterial-type flagellum organization"/>
    <property type="evidence" value="ECO:0007669"/>
    <property type="project" value="UniProtKB-KW"/>
</dbReference>
<reference evidence="10" key="2">
    <citation type="submission" date="2021-04" db="EMBL/GenBank/DDBJ databases">
        <authorList>
            <person name="Karlyshev A.V."/>
        </authorList>
    </citation>
    <scope>NUCLEOTIDE SEQUENCE</scope>
    <source>
        <strain evidence="10">LMG 29479</strain>
    </source>
</reference>
<evidence type="ECO:0000256" key="5">
    <source>
        <dbReference type="ARBA" id="ARBA00022795"/>
    </source>
</evidence>
<keyword evidence="4" id="KW-0813">Transport</keyword>
<gene>
    <name evidence="11" type="ORF">KB893_016675</name>
    <name evidence="10" type="ORF">KB893_08850</name>
</gene>
<keyword evidence="8" id="KW-0175">Coiled coil</keyword>
<evidence type="ECO:0000256" key="7">
    <source>
        <dbReference type="ARBA" id="ARBA00023225"/>
    </source>
</evidence>
<feature type="domain" description="Flagellar assembly protein FliH/Type III secretion system HrpE" evidence="9">
    <location>
        <begin position="69"/>
        <end position="194"/>
    </location>
</feature>
<keyword evidence="6" id="KW-0653">Protein transport</keyword>
<keyword evidence="7" id="KW-1006">Bacterial flagellum protein export</keyword>
<keyword evidence="12" id="KW-1185">Reference proteome</keyword>
<dbReference type="GO" id="GO:0005829">
    <property type="term" value="C:cytosol"/>
    <property type="evidence" value="ECO:0007669"/>
    <property type="project" value="TreeGrafter"/>
</dbReference>
<dbReference type="EMBL" id="JAGQFT020000014">
    <property type="protein sequence ID" value="MBS7458778.1"/>
    <property type="molecule type" value="Genomic_DNA"/>
</dbReference>
<accession>A0A8J7VVS2</accession>
<dbReference type="PANTHER" id="PTHR34982">
    <property type="entry name" value="YOP PROTEINS TRANSLOCATION PROTEIN L"/>
    <property type="match status" value="1"/>
</dbReference>
<comment type="function">
    <text evidence="1">Needed for flagellar regrowth and assembly.</text>
</comment>
<evidence type="ECO:0000256" key="1">
    <source>
        <dbReference type="ARBA" id="ARBA00003041"/>
    </source>
</evidence>
<evidence type="ECO:0000313" key="12">
    <source>
        <dbReference type="Proteomes" id="UP000675747"/>
    </source>
</evidence>
<evidence type="ECO:0000256" key="2">
    <source>
        <dbReference type="ARBA" id="ARBA00006602"/>
    </source>
</evidence>
<protein>
    <recommendedName>
        <fullName evidence="3">Flagellar assembly protein FliH</fullName>
    </recommendedName>
</protein>
<evidence type="ECO:0000256" key="4">
    <source>
        <dbReference type="ARBA" id="ARBA00022448"/>
    </source>
</evidence>
<feature type="coiled-coil region" evidence="8">
    <location>
        <begin position="36"/>
        <end position="90"/>
    </location>
</feature>